<keyword evidence="2" id="KW-1185">Reference proteome</keyword>
<dbReference type="RefSeq" id="WP_183416806.1">
    <property type="nucleotide sequence ID" value="NZ_JACHXA010000006.1"/>
</dbReference>
<dbReference type="Gene3D" id="1.20.58.320">
    <property type="entry name" value="TPR-like"/>
    <property type="match status" value="1"/>
</dbReference>
<dbReference type="AlphaFoldDB" id="A0A839ST53"/>
<dbReference type="SUPFAM" id="SSF48452">
    <property type="entry name" value="TPR-like"/>
    <property type="match status" value="1"/>
</dbReference>
<sequence length="182" mass="20697">MSRIEHVLDFWFSPENEPFWFAGDKQFDDRVALRLGDLSRLAFAGALDGWRGSPRGALALVLLLDQVPRNLHRGTAQAFAGDASALEVAEEAVDRGFDRGLRQKERLFLYLPFEHSETLGAQERSCALIAALDENPDWLQYAVWHKVIIERFGRFPHRNEALGRITTTEEMDFLANDPHASF</sequence>
<proteinExistence type="predicted"/>
<name>A0A839ST53_9PROT</name>
<gene>
    <name evidence="1" type="ORF">FHR98_002284</name>
</gene>
<dbReference type="Proteomes" id="UP000581135">
    <property type="component" value="Unassembled WGS sequence"/>
</dbReference>
<evidence type="ECO:0000313" key="1">
    <source>
        <dbReference type="EMBL" id="MBB3065981.1"/>
    </source>
</evidence>
<dbReference type="InterPro" id="IPR011990">
    <property type="entry name" value="TPR-like_helical_dom_sf"/>
</dbReference>
<reference evidence="1 2" key="1">
    <citation type="submission" date="2020-08" db="EMBL/GenBank/DDBJ databases">
        <title>Genomic Encyclopedia of Type Strains, Phase III (KMG-III): the genomes of soil and plant-associated and newly described type strains.</title>
        <authorList>
            <person name="Whitman W."/>
        </authorList>
    </citation>
    <scope>NUCLEOTIDE SEQUENCE [LARGE SCALE GENOMIC DNA]</scope>
    <source>
        <strain evidence="1 2">CECT 8803</strain>
    </source>
</reference>
<dbReference type="Gene3D" id="1.25.40.10">
    <property type="entry name" value="Tetratricopeptide repeat domain"/>
    <property type="match status" value="1"/>
</dbReference>
<comment type="caution">
    <text evidence="1">The sequence shown here is derived from an EMBL/GenBank/DDBJ whole genome shotgun (WGS) entry which is preliminary data.</text>
</comment>
<organism evidence="1 2">
    <name type="scientific">Limibacillus halophilus</name>
    <dbReference type="NCBI Taxonomy" id="1579333"/>
    <lineage>
        <taxon>Bacteria</taxon>
        <taxon>Pseudomonadati</taxon>
        <taxon>Pseudomonadota</taxon>
        <taxon>Alphaproteobacteria</taxon>
        <taxon>Rhodospirillales</taxon>
        <taxon>Rhodovibrionaceae</taxon>
        <taxon>Limibacillus</taxon>
    </lineage>
</organism>
<evidence type="ECO:0000313" key="2">
    <source>
        <dbReference type="Proteomes" id="UP000581135"/>
    </source>
</evidence>
<accession>A0A839ST53</accession>
<dbReference type="Pfam" id="PF06041">
    <property type="entry name" value="DUF924"/>
    <property type="match status" value="1"/>
</dbReference>
<protein>
    <submittedName>
        <fullName evidence="1">Uncharacterized protein (DUF924 family)</fullName>
    </submittedName>
</protein>
<dbReference type="EMBL" id="JACHXA010000006">
    <property type="protein sequence ID" value="MBB3065981.1"/>
    <property type="molecule type" value="Genomic_DNA"/>
</dbReference>
<dbReference type="InterPro" id="IPR010323">
    <property type="entry name" value="DUF924"/>
</dbReference>